<accession>A0A4P8XNX6</accession>
<keyword evidence="3" id="KW-0472">Membrane</keyword>
<keyword evidence="3" id="KW-0812">Transmembrane</keyword>
<protein>
    <submittedName>
        <fullName evidence="4">Uncharacterized protein</fullName>
    </submittedName>
</protein>
<gene>
    <name evidence="4" type="ORF">E6C60_3274</name>
</gene>
<feature type="coiled-coil region" evidence="1">
    <location>
        <begin position="270"/>
        <end position="304"/>
    </location>
</feature>
<dbReference type="RefSeq" id="WP_138226774.1">
    <property type="nucleotide sequence ID" value="NZ_CP040396.1"/>
</dbReference>
<proteinExistence type="predicted"/>
<evidence type="ECO:0000256" key="2">
    <source>
        <dbReference type="SAM" id="MobiDB-lite"/>
    </source>
</evidence>
<name>A0A4P8XNX6_9BACL</name>
<dbReference type="AlphaFoldDB" id="A0A4P8XNX6"/>
<dbReference type="Proteomes" id="UP000300879">
    <property type="component" value="Chromosome"/>
</dbReference>
<evidence type="ECO:0000313" key="4">
    <source>
        <dbReference type="EMBL" id="QCT03985.1"/>
    </source>
</evidence>
<keyword evidence="3" id="KW-1133">Transmembrane helix</keyword>
<feature type="transmembrane region" description="Helical" evidence="3">
    <location>
        <begin position="12"/>
        <end position="31"/>
    </location>
</feature>
<keyword evidence="1" id="KW-0175">Coiled coil</keyword>
<dbReference type="EMBL" id="CP040396">
    <property type="protein sequence ID" value="QCT03985.1"/>
    <property type="molecule type" value="Genomic_DNA"/>
</dbReference>
<dbReference type="OrthoDB" id="2385264at2"/>
<reference evidence="4 5" key="1">
    <citation type="submission" date="2019-05" db="EMBL/GenBank/DDBJ databases">
        <authorList>
            <person name="Chen C."/>
        </authorList>
    </citation>
    <scope>NUCLEOTIDE SEQUENCE [LARGE SCALE GENOMIC DNA]</scope>
    <source>
        <strain evidence="4 5">HB172198</strain>
    </source>
</reference>
<dbReference type="KEGG" id="palo:E6C60_3274"/>
<evidence type="ECO:0000256" key="3">
    <source>
        <dbReference type="SAM" id="Phobius"/>
    </source>
</evidence>
<keyword evidence="5" id="KW-1185">Reference proteome</keyword>
<organism evidence="4 5">
    <name type="scientific">Paenibacillus algicola</name>
    <dbReference type="NCBI Taxonomy" id="2565926"/>
    <lineage>
        <taxon>Bacteria</taxon>
        <taxon>Bacillati</taxon>
        <taxon>Bacillota</taxon>
        <taxon>Bacilli</taxon>
        <taxon>Bacillales</taxon>
        <taxon>Paenibacillaceae</taxon>
        <taxon>Paenibacillus</taxon>
    </lineage>
</organism>
<evidence type="ECO:0000256" key="1">
    <source>
        <dbReference type="SAM" id="Coils"/>
    </source>
</evidence>
<sequence>MRRVFQREEGAVSIFLMIALSVVFMFVAVFIDYARIAAMKVQGERLAHAAVRSVMSAYDPQLQQNYGLYAIGETRGDLIMGKALNESLKPSSRADAFPLLPLRLDSSALQLQRPLGTYDIFNRQISEDMKYKAPIDFTLEMLSKFKPMSQSMKEASSTFDVLKKLGKLYDQREKALDDMLEKQRKAGQQAPPLSRLVLQPPGSQISDEVLGGAIATAGDAASQYQDYMNKSAEDASRESDEKLYTDLLRKYLEGTASMSSTLAAGVRGASSRHEALLQEAEEHFKKAQQLNEEMKQVIEEAEFRSASSGYDALSHQSVPGTDSSSAGDAPPMIQSIRQQTGKLIHHDSILDSFQAEINRQKNEWGPVVQKLDALAGSLGSSAAASSVSRASRSVEEYIQEYSDPGTRNKLSQKQLELEQLRSSDKERKALEGEARGKLKQAERWMAALHGGKESGKVQAQFKELKRYYDDSLSFNAVAAEEDRRGTEWESDPYDAGHASMDQMDGSFAAMGGLMDGVMDELFQNEYAVHYFSHYDITELSGLSDPGTLSGFTPPDLKEQEVEYILYGFHNGYANIAAAYGEIFASRLAIRTMEGFVVNSNKGNPLLILAAAILYGVEKAIEDMIELSTKGSVELSRYMPVEMTYRDHLRLFLFLHSHNDKKMSRMLALIRFHTGINPAERTTYASGEIELGMKLWFLPGVTEALGAVMGHGDDAVKGNEYIITRRADFSY</sequence>
<feature type="compositionally biased region" description="Polar residues" evidence="2">
    <location>
        <begin position="314"/>
        <end position="326"/>
    </location>
</feature>
<evidence type="ECO:0000313" key="5">
    <source>
        <dbReference type="Proteomes" id="UP000300879"/>
    </source>
</evidence>
<feature type="region of interest" description="Disordered" evidence="2">
    <location>
        <begin position="308"/>
        <end position="329"/>
    </location>
</feature>